<protein>
    <submittedName>
        <fullName evidence="1">Uncharacterized protein</fullName>
    </submittedName>
</protein>
<gene>
    <name evidence="1" type="ORF">MRATA1EN22A_LOCUS1838</name>
</gene>
<reference evidence="1" key="2">
    <citation type="submission" date="2025-03" db="EMBL/GenBank/DDBJ databases">
        <authorList>
            <consortium name="ELIXIR-Norway"/>
            <consortium name="Elixir Norway"/>
        </authorList>
    </citation>
    <scope>NUCLEOTIDE SEQUENCE</scope>
</reference>
<evidence type="ECO:0000313" key="2">
    <source>
        <dbReference type="Proteomes" id="UP001162501"/>
    </source>
</evidence>
<proteinExistence type="predicted"/>
<organism evidence="1 2">
    <name type="scientific">Rangifer tarandus platyrhynchus</name>
    <name type="common">Svalbard reindeer</name>
    <dbReference type="NCBI Taxonomy" id="3082113"/>
    <lineage>
        <taxon>Eukaryota</taxon>
        <taxon>Metazoa</taxon>
        <taxon>Chordata</taxon>
        <taxon>Craniata</taxon>
        <taxon>Vertebrata</taxon>
        <taxon>Euteleostomi</taxon>
        <taxon>Mammalia</taxon>
        <taxon>Eutheria</taxon>
        <taxon>Laurasiatheria</taxon>
        <taxon>Artiodactyla</taxon>
        <taxon>Ruminantia</taxon>
        <taxon>Pecora</taxon>
        <taxon>Cervidae</taxon>
        <taxon>Odocoileinae</taxon>
        <taxon>Rangifer</taxon>
    </lineage>
</organism>
<reference evidence="1" key="1">
    <citation type="submission" date="2023-05" db="EMBL/GenBank/DDBJ databases">
        <authorList>
            <consortium name="ELIXIR-Norway"/>
        </authorList>
    </citation>
    <scope>NUCLEOTIDE SEQUENCE</scope>
</reference>
<dbReference type="Proteomes" id="UP001162501">
    <property type="component" value="Chromosome 10"/>
</dbReference>
<sequence length="136" mass="14882">MRVEVESAAAGARWGSGGLSLWQEAEQEGGCEAVGLQESGLRPRAQPVPIAVQQHQGHTTGPDKTPPGERYFRPLSTLSGSDKQPAQRSVVKPEVLIHPEQFSLIYSRHPFIVPGGRFVEFYYWPGTAGENEGLAW</sequence>
<evidence type="ECO:0000313" key="1">
    <source>
        <dbReference type="EMBL" id="CAM9389487.1"/>
    </source>
</evidence>
<dbReference type="EMBL" id="OX596094">
    <property type="protein sequence ID" value="CAM9389487.1"/>
    <property type="molecule type" value="Genomic_DNA"/>
</dbReference>
<name>A0AC59Y4Y7_RANTA</name>
<accession>A0AC59Y4Y7</accession>